<accession>A0A553DJS7</accession>
<protein>
    <submittedName>
        <fullName evidence="2">Uncharacterized protein</fullName>
    </submittedName>
</protein>
<keyword evidence="1" id="KW-1133">Transmembrane helix</keyword>
<keyword evidence="1" id="KW-0812">Transmembrane</keyword>
<feature type="transmembrane region" description="Helical" evidence="1">
    <location>
        <begin position="114"/>
        <end position="138"/>
    </location>
</feature>
<dbReference type="Proteomes" id="UP000316371">
    <property type="component" value="Unassembled WGS sequence"/>
</dbReference>
<organism evidence="2 3">
    <name type="scientific">Flavobacterium restrictum</name>
    <dbReference type="NCBI Taxonomy" id="2594428"/>
    <lineage>
        <taxon>Bacteria</taxon>
        <taxon>Pseudomonadati</taxon>
        <taxon>Bacteroidota</taxon>
        <taxon>Flavobacteriia</taxon>
        <taxon>Flavobacteriales</taxon>
        <taxon>Flavobacteriaceae</taxon>
        <taxon>Flavobacterium</taxon>
    </lineage>
</organism>
<sequence>MEKEELNKIIEKIENENSKEKAFFGIHYLEAGDELFIKANKYGLELFANELLKASRDTDEIIGNSEKNILTFDPKAKWITGDIWVAYIEPKAENRIDIKDEPYVRNWKDKIVEYGFLAILGLIVLIFIVGVKTVFSWFF</sequence>
<keyword evidence="3" id="KW-1185">Reference proteome</keyword>
<dbReference type="EMBL" id="VJZT01000054">
    <property type="protein sequence ID" value="TRX33022.1"/>
    <property type="molecule type" value="Genomic_DNA"/>
</dbReference>
<comment type="caution">
    <text evidence="2">The sequence shown here is derived from an EMBL/GenBank/DDBJ whole genome shotgun (WGS) entry which is preliminary data.</text>
</comment>
<proteinExistence type="predicted"/>
<evidence type="ECO:0000313" key="2">
    <source>
        <dbReference type="EMBL" id="TRX33022.1"/>
    </source>
</evidence>
<dbReference type="AlphaFoldDB" id="A0A553DJS7"/>
<evidence type="ECO:0000313" key="3">
    <source>
        <dbReference type="Proteomes" id="UP000316371"/>
    </source>
</evidence>
<dbReference type="OrthoDB" id="1454326at2"/>
<dbReference type="RefSeq" id="WP_144257776.1">
    <property type="nucleotide sequence ID" value="NZ_VJZT01000054.1"/>
</dbReference>
<reference evidence="2 3" key="1">
    <citation type="submission" date="2019-07" db="EMBL/GenBank/DDBJ databases">
        <title>Novel species of Flavobacterium.</title>
        <authorList>
            <person name="Liu Q."/>
            <person name="Xin Y.-H."/>
        </authorList>
    </citation>
    <scope>NUCLEOTIDE SEQUENCE [LARGE SCALE GENOMIC DNA]</scope>
    <source>
        <strain evidence="2 3">LB1R34</strain>
    </source>
</reference>
<keyword evidence="1" id="KW-0472">Membrane</keyword>
<evidence type="ECO:0000256" key="1">
    <source>
        <dbReference type="SAM" id="Phobius"/>
    </source>
</evidence>
<gene>
    <name evidence="2" type="ORF">FNW21_16135</name>
</gene>
<name>A0A553DJS7_9FLAO</name>